<dbReference type="AlphaFoldDB" id="A0A0C1IMX0"/>
<comment type="caution">
    <text evidence="3">The sequence shown here is derived from an EMBL/GenBank/DDBJ whole genome shotgun (WGS) entry which is preliminary data.</text>
</comment>
<evidence type="ECO:0008006" key="5">
    <source>
        <dbReference type="Google" id="ProtNLM"/>
    </source>
</evidence>
<dbReference type="EMBL" id="JSVC01000005">
    <property type="protein sequence ID" value="KIC95555.1"/>
    <property type="molecule type" value="Genomic_DNA"/>
</dbReference>
<dbReference type="PANTHER" id="PTHR32347:SF14">
    <property type="entry name" value="EFFLUX SYSTEM COMPONENT YKNX-RELATED"/>
    <property type="match status" value="1"/>
</dbReference>
<organism evidence="3 4">
    <name type="scientific">Flavihumibacter solisilvae</name>
    <dbReference type="NCBI Taxonomy" id="1349421"/>
    <lineage>
        <taxon>Bacteria</taxon>
        <taxon>Pseudomonadati</taxon>
        <taxon>Bacteroidota</taxon>
        <taxon>Chitinophagia</taxon>
        <taxon>Chitinophagales</taxon>
        <taxon>Chitinophagaceae</taxon>
        <taxon>Flavihumibacter</taxon>
    </lineage>
</organism>
<protein>
    <recommendedName>
        <fullName evidence="5">RND efflux pump membrane fusion protein barrel-sandwich domain-containing protein</fullName>
    </recommendedName>
</protein>
<evidence type="ECO:0000313" key="4">
    <source>
        <dbReference type="Proteomes" id="UP000031408"/>
    </source>
</evidence>
<reference evidence="3 4" key="1">
    <citation type="submission" date="2014-11" db="EMBL/GenBank/DDBJ databases">
        <title>Genome sequence of Flavihumibacter solisilvae 3-3.</title>
        <authorList>
            <person name="Zhou G."/>
            <person name="Li M."/>
            <person name="Wang G."/>
        </authorList>
    </citation>
    <scope>NUCLEOTIDE SEQUENCE [LARGE SCALE GENOMIC DNA]</scope>
    <source>
        <strain evidence="3 4">3-3</strain>
    </source>
</reference>
<dbReference type="PANTHER" id="PTHR32347">
    <property type="entry name" value="EFFLUX SYSTEM COMPONENT YKNX-RELATED"/>
    <property type="match status" value="1"/>
</dbReference>
<name>A0A0C1IMX0_9BACT</name>
<keyword evidence="4" id="KW-1185">Reference proteome</keyword>
<proteinExistence type="predicted"/>
<sequence>MFFITVDVVAIFPAITRQNGETIPIHSRKPGIIDSIYISNGDSISAGDKIAKLHDAVSRKTILTLRKASEDLKLQIGRLEILGVFASQYPVTPGEVNVKKSDRQYQLFMANHSAWNVKLKKAEADLELTRVLCHDNIVAPAELAAAESKFQEINTAFKAFISGQVAAWEKERQLLSERLWKLEMDIFNAEEEYKSHYIHSPVAGVVTGLKRRVENDNIAIEDVFCFVSPFDSLVIESYVTPSAIAFLSPGQPVYYSFNIAGADHLNIAPGRIVVVSPVMEWNSSQPVYRVLSSPPDNNGDEIKDFHLVAGVTLKSRFLVTERKLWQLVIGRFRQYTQPIPVIK</sequence>
<accession>A0A0C1IMX0</accession>
<dbReference type="InterPro" id="IPR050465">
    <property type="entry name" value="UPF0194_transport"/>
</dbReference>
<dbReference type="Proteomes" id="UP000031408">
    <property type="component" value="Unassembled WGS sequence"/>
</dbReference>
<dbReference type="STRING" id="1349421.OI18_04625"/>
<gene>
    <name evidence="3" type="ORF">OI18_04625</name>
</gene>
<comment type="subcellular location">
    <subcellularLocation>
        <location evidence="1">Cell envelope</location>
    </subcellularLocation>
</comment>
<evidence type="ECO:0000256" key="1">
    <source>
        <dbReference type="ARBA" id="ARBA00004196"/>
    </source>
</evidence>
<evidence type="ECO:0000313" key="3">
    <source>
        <dbReference type="EMBL" id="KIC95555.1"/>
    </source>
</evidence>
<evidence type="ECO:0000256" key="2">
    <source>
        <dbReference type="ARBA" id="ARBA00023054"/>
    </source>
</evidence>
<dbReference type="GO" id="GO:0030313">
    <property type="term" value="C:cell envelope"/>
    <property type="evidence" value="ECO:0007669"/>
    <property type="project" value="UniProtKB-SubCell"/>
</dbReference>
<keyword evidence="2" id="KW-0175">Coiled coil</keyword>